<keyword evidence="2" id="KW-0808">Transferase</keyword>
<dbReference type="InterPro" id="IPR023631">
    <property type="entry name" value="Amidase_dom"/>
</dbReference>
<dbReference type="GO" id="GO:0032543">
    <property type="term" value="P:mitochondrial translation"/>
    <property type="evidence" value="ECO:0007669"/>
    <property type="project" value="TreeGrafter"/>
</dbReference>
<comment type="caution">
    <text evidence="2">The sequence shown here is derived from an EMBL/GenBank/DDBJ whole genome shotgun (WGS) entry which is preliminary data.</text>
</comment>
<dbReference type="EMBL" id="BGZK01001208">
    <property type="protein sequence ID" value="GBP74465.1"/>
    <property type="molecule type" value="Genomic_DNA"/>
</dbReference>
<dbReference type="SUPFAM" id="SSF75304">
    <property type="entry name" value="Amidase signature (AS) enzymes"/>
    <property type="match status" value="1"/>
</dbReference>
<dbReference type="Proteomes" id="UP000299102">
    <property type="component" value="Unassembled WGS sequence"/>
</dbReference>
<dbReference type="GO" id="GO:0016740">
    <property type="term" value="F:transferase activity"/>
    <property type="evidence" value="ECO:0007669"/>
    <property type="project" value="UniProtKB-KW"/>
</dbReference>
<dbReference type="InterPro" id="IPR000120">
    <property type="entry name" value="Amidase"/>
</dbReference>
<dbReference type="GO" id="GO:0030956">
    <property type="term" value="C:glutamyl-tRNA(Gln) amidotransferase complex"/>
    <property type="evidence" value="ECO:0007669"/>
    <property type="project" value="TreeGrafter"/>
</dbReference>
<evidence type="ECO:0000313" key="2">
    <source>
        <dbReference type="EMBL" id="GBP74465.1"/>
    </source>
</evidence>
<dbReference type="OrthoDB" id="421993at2759"/>
<dbReference type="STRING" id="151549.A0A4C1YJF6"/>
<dbReference type="AlphaFoldDB" id="A0A4C1YJF6"/>
<reference evidence="2 3" key="1">
    <citation type="journal article" date="2019" name="Commun. Biol.">
        <title>The bagworm genome reveals a unique fibroin gene that provides high tensile strength.</title>
        <authorList>
            <person name="Kono N."/>
            <person name="Nakamura H."/>
            <person name="Ohtoshi R."/>
            <person name="Tomita M."/>
            <person name="Numata K."/>
            <person name="Arakawa K."/>
        </authorList>
    </citation>
    <scope>NUCLEOTIDE SEQUENCE [LARGE SCALE GENOMIC DNA]</scope>
</reference>
<feature type="domain" description="Amidase" evidence="1">
    <location>
        <begin position="57"/>
        <end position="309"/>
    </location>
</feature>
<evidence type="ECO:0000313" key="3">
    <source>
        <dbReference type="Proteomes" id="UP000299102"/>
    </source>
</evidence>
<sequence>MGLLKSLGWESEHDWRISGGSSGGSAVSVTVGSSVAAIGSDTGGSTRILQLCVGCGNVDDATEILNAIAGPDDLDSTTIKKQFNKIKLNEDFSLKNVKVGIPKEYYCDGMSEEIVTTWKYIANLLESEGALVKSVSMPFTSMSIAVYSILNQCEVASNMARYDGLEYGLRTDENYSTEELYASSRSQGFNNVVRWRIFAGNYFLLSRNYDKYFMKALKLRRLIADDFKKVFNEDEIDVLLTPTTLSDAPKYKDFVSKHNRDQCAFQDYCTQPANMAGIPAISIPICLSKDNLPISLQLMAPSLAEEMLLNVAKKIESVIKFPRDMLIENE</sequence>
<dbReference type="Pfam" id="PF01425">
    <property type="entry name" value="Amidase"/>
    <property type="match status" value="2"/>
</dbReference>
<dbReference type="PANTHER" id="PTHR11895">
    <property type="entry name" value="TRANSAMIDASE"/>
    <property type="match status" value="1"/>
</dbReference>
<organism evidence="2 3">
    <name type="scientific">Eumeta variegata</name>
    <name type="common">Bagworm moth</name>
    <name type="synonym">Eumeta japonica</name>
    <dbReference type="NCBI Taxonomy" id="151549"/>
    <lineage>
        <taxon>Eukaryota</taxon>
        <taxon>Metazoa</taxon>
        <taxon>Ecdysozoa</taxon>
        <taxon>Arthropoda</taxon>
        <taxon>Hexapoda</taxon>
        <taxon>Insecta</taxon>
        <taxon>Pterygota</taxon>
        <taxon>Neoptera</taxon>
        <taxon>Endopterygota</taxon>
        <taxon>Lepidoptera</taxon>
        <taxon>Glossata</taxon>
        <taxon>Ditrysia</taxon>
        <taxon>Tineoidea</taxon>
        <taxon>Psychidae</taxon>
        <taxon>Oiketicinae</taxon>
        <taxon>Eumeta</taxon>
    </lineage>
</organism>
<dbReference type="InterPro" id="IPR036928">
    <property type="entry name" value="AS_sf"/>
</dbReference>
<proteinExistence type="predicted"/>
<dbReference type="GO" id="GO:0070681">
    <property type="term" value="P:glutaminyl-tRNAGln biosynthesis via transamidation"/>
    <property type="evidence" value="ECO:0007669"/>
    <property type="project" value="TreeGrafter"/>
</dbReference>
<gene>
    <name evidence="2" type="primary">gatA</name>
    <name evidence="2" type="ORF">EVAR_44529_1</name>
</gene>
<evidence type="ECO:0000259" key="1">
    <source>
        <dbReference type="Pfam" id="PF01425"/>
    </source>
</evidence>
<name>A0A4C1YJF6_EUMVA</name>
<feature type="domain" description="Amidase" evidence="1">
    <location>
        <begin position="16"/>
        <end position="48"/>
    </location>
</feature>
<dbReference type="PANTHER" id="PTHR11895:SF7">
    <property type="entry name" value="GLUTAMYL-TRNA(GLN) AMIDOTRANSFERASE SUBUNIT A, MITOCHONDRIAL"/>
    <property type="match status" value="1"/>
</dbReference>
<dbReference type="Gene3D" id="3.90.1300.10">
    <property type="entry name" value="Amidase signature (AS) domain"/>
    <property type="match status" value="2"/>
</dbReference>
<accession>A0A4C1YJF6</accession>
<dbReference type="GO" id="GO:0005739">
    <property type="term" value="C:mitochondrion"/>
    <property type="evidence" value="ECO:0007669"/>
    <property type="project" value="TreeGrafter"/>
</dbReference>
<protein>
    <submittedName>
        <fullName evidence="2">Glutamyl-tRNA(Gln) amidotransferase subunit A, mitochondrial</fullName>
    </submittedName>
</protein>
<keyword evidence="3" id="KW-1185">Reference proteome</keyword>
<dbReference type="GO" id="GO:0050567">
    <property type="term" value="F:glutaminyl-tRNA synthase (glutamine-hydrolyzing) activity"/>
    <property type="evidence" value="ECO:0007669"/>
    <property type="project" value="TreeGrafter"/>
</dbReference>